<evidence type="ECO:0000256" key="2">
    <source>
        <dbReference type="ARBA" id="ARBA00022679"/>
    </source>
</evidence>
<evidence type="ECO:0000313" key="7">
    <source>
        <dbReference type="EMBL" id="RBP17669.1"/>
    </source>
</evidence>
<sequence>MKSVLTIGEILVEIMATDRGDGFLEPVPLIGPFPSGAPAIFIDQAARFGQPAAMIGCVGDDDFGRVNLNRLRRDGVDVSGIRIDPEAVTGSAFVRYRPDGSRAFVYNIKQSASGRIELDAAARAALARSDHLHVMGTALFSPAIVAAVLEAAEAIKARGGTISFDPNLRPEMLRLPGLSEACDALFRRCDLYLPSGEELTLFTVAGTEEGAVAEILRGGVRAVVHKKGAEGAVYHDAATRLVQPAFAVEEVDPTGAGDCFGATFVSCWLRDRPPAECLAYAAAAGALAVTRQGPMEGAATRAELDAFLAARSGRPAQ</sequence>
<dbReference type="InterPro" id="IPR050306">
    <property type="entry name" value="PfkB_Carbo_kinase"/>
</dbReference>
<gene>
    <name evidence="7" type="ORF">DFR50_102161</name>
</gene>
<keyword evidence="2" id="KW-0808">Transferase</keyword>
<dbReference type="Pfam" id="PF00294">
    <property type="entry name" value="PfkB"/>
    <property type="match status" value="1"/>
</dbReference>
<keyword evidence="3" id="KW-0547">Nucleotide-binding</keyword>
<dbReference type="AlphaFoldDB" id="A0A366FVE5"/>
<name>A0A366FVE5_9HYPH</name>
<keyword evidence="8" id="KW-1185">Reference proteome</keyword>
<reference evidence="7 8" key="1">
    <citation type="submission" date="2018-06" db="EMBL/GenBank/DDBJ databases">
        <title>Genomic Encyclopedia of Type Strains, Phase IV (KMG-IV): sequencing the most valuable type-strain genomes for metagenomic binning, comparative biology and taxonomic classification.</title>
        <authorList>
            <person name="Goeker M."/>
        </authorList>
    </citation>
    <scope>NUCLEOTIDE SEQUENCE [LARGE SCALE GENOMIC DNA]</scope>
    <source>
        <strain evidence="7 8">DSM 24875</strain>
    </source>
</reference>
<dbReference type="RefSeq" id="WP_113887620.1">
    <property type="nucleotide sequence ID" value="NZ_QNRK01000002.1"/>
</dbReference>
<protein>
    <recommendedName>
        <fullName evidence="6">Carbohydrate kinase PfkB domain-containing protein</fullName>
    </recommendedName>
</protein>
<evidence type="ECO:0000256" key="3">
    <source>
        <dbReference type="ARBA" id="ARBA00022741"/>
    </source>
</evidence>
<dbReference type="PANTHER" id="PTHR43085">
    <property type="entry name" value="HEXOKINASE FAMILY MEMBER"/>
    <property type="match status" value="1"/>
</dbReference>
<feature type="domain" description="Carbohydrate kinase PfkB" evidence="6">
    <location>
        <begin position="1"/>
        <end position="297"/>
    </location>
</feature>
<proteinExistence type="inferred from homology"/>
<evidence type="ECO:0000313" key="8">
    <source>
        <dbReference type="Proteomes" id="UP000253529"/>
    </source>
</evidence>
<accession>A0A366FVE5</accession>
<comment type="caution">
    <text evidence="7">The sequence shown here is derived from an EMBL/GenBank/DDBJ whole genome shotgun (WGS) entry which is preliminary data.</text>
</comment>
<dbReference type="PANTHER" id="PTHR43085:SF1">
    <property type="entry name" value="PSEUDOURIDINE KINASE-RELATED"/>
    <property type="match status" value="1"/>
</dbReference>
<evidence type="ECO:0000256" key="5">
    <source>
        <dbReference type="ARBA" id="ARBA00022840"/>
    </source>
</evidence>
<dbReference type="GO" id="GO:0005524">
    <property type="term" value="F:ATP binding"/>
    <property type="evidence" value="ECO:0007669"/>
    <property type="project" value="UniProtKB-KW"/>
</dbReference>
<dbReference type="CDD" id="cd01166">
    <property type="entry name" value="KdgK"/>
    <property type="match status" value="1"/>
</dbReference>
<dbReference type="GO" id="GO:0016301">
    <property type="term" value="F:kinase activity"/>
    <property type="evidence" value="ECO:0007669"/>
    <property type="project" value="UniProtKB-KW"/>
</dbReference>
<keyword evidence="5" id="KW-0067">ATP-binding</keyword>
<dbReference type="Gene3D" id="3.40.1190.20">
    <property type="match status" value="1"/>
</dbReference>
<comment type="similarity">
    <text evidence="1">Belongs to the carbohydrate kinase PfkB family.</text>
</comment>
<keyword evidence="4" id="KW-0418">Kinase</keyword>
<dbReference type="OrthoDB" id="9776822at2"/>
<evidence type="ECO:0000256" key="1">
    <source>
        <dbReference type="ARBA" id="ARBA00010688"/>
    </source>
</evidence>
<dbReference type="SUPFAM" id="SSF53613">
    <property type="entry name" value="Ribokinase-like"/>
    <property type="match status" value="1"/>
</dbReference>
<evidence type="ECO:0000256" key="4">
    <source>
        <dbReference type="ARBA" id="ARBA00022777"/>
    </source>
</evidence>
<dbReference type="InterPro" id="IPR029056">
    <property type="entry name" value="Ribokinase-like"/>
</dbReference>
<dbReference type="InterPro" id="IPR011611">
    <property type="entry name" value="PfkB_dom"/>
</dbReference>
<organism evidence="7 8">
    <name type="scientific">Roseiarcus fermentans</name>
    <dbReference type="NCBI Taxonomy" id="1473586"/>
    <lineage>
        <taxon>Bacteria</taxon>
        <taxon>Pseudomonadati</taxon>
        <taxon>Pseudomonadota</taxon>
        <taxon>Alphaproteobacteria</taxon>
        <taxon>Hyphomicrobiales</taxon>
        <taxon>Roseiarcaceae</taxon>
        <taxon>Roseiarcus</taxon>
    </lineage>
</organism>
<evidence type="ECO:0000259" key="6">
    <source>
        <dbReference type="Pfam" id="PF00294"/>
    </source>
</evidence>
<dbReference type="EMBL" id="QNRK01000002">
    <property type="protein sequence ID" value="RBP17669.1"/>
    <property type="molecule type" value="Genomic_DNA"/>
</dbReference>
<dbReference type="Proteomes" id="UP000253529">
    <property type="component" value="Unassembled WGS sequence"/>
</dbReference>